<evidence type="ECO:0000259" key="3">
    <source>
        <dbReference type="Pfam" id="PF08327"/>
    </source>
</evidence>
<dbReference type="SUPFAM" id="SSF55961">
    <property type="entry name" value="Bet v1-like"/>
    <property type="match status" value="1"/>
</dbReference>
<dbReference type="InterPro" id="IPR013538">
    <property type="entry name" value="ASHA1/2-like_C"/>
</dbReference>
<evidence type="ECO:0000256" key="2">
    <source>
        <dbReference type="SAM" id="MobiDB-lite"/>
    </source>
</evidence>
<dbReference type="InterPro" id="IPR011990">
    <property type="entry name" value="TPR-like_helical_dom_sf"/>
</dbReference>
<dbReference type="EMBL" id="JBHUGD010000003">
    <property type="protein sequence ID" value="MFD1947687.1"/>
    <property type="molecule type" value="Genomic_DNA"/>
</dbReference>
<evidence type="ECO:0000256" key="1">
    <source>
        <dbReference type="ARBA" id="ARBA00006817"/>
    </source>
</evidence>
<evidence type="ECO:0000313" key="4">
    <source>
        <dbReference type="EMBL" id="MFD1947687.1"/>
    </source>
</evidence>
<dbReference type="RefSeq" id="WP_343919000.1">
    <property type="nucleotide sequence ID" value="NZ_BAAAJT010000002.1"/>
</dbReference>
<dbReference type="InterPro" id="IPR023393">
    <property type="entry name" value="START-like_dom_sf"/>
</dbReference>
<dbReference type="Gene3D" id="3.30.530.20">
    <property type="match status" value="1"/>
</dbReference>
<keyword evidence="5" id="KW-1185">Reference proteome</keyword>
<feature type="domain" description="Activator of Hsp90 ATPase homologue 1/2-like C-terminal" evidence="3">
    <location>
        <begin position="14"/>
        <end position="144"/>
    </location>
</feature>
<reference evidence="5" key="1">
    <citation type="journal article" date="2019" name="Int. J. Syst. Evol. Microbiol.">
        <title>The Global Catalogue of Microorganisms (GCM) 10K type strain sequencing project: providing services to taxonomists for standard genome sequencing and annotation.</title>
        <authorList>
            <consortium name="The Broad Institute Genomics Platform"/>
            <consortium name="The Broad Institute Genome Sequencing Center for Infectious Disease"/>
            <person name="Wu L."/>
            <person name="Ma J."/>
        </authorList>
    </citation>
    <scope>NUCLEOTIDE SEQUENCE [LARGE SCALE GENOMIC DNA]</scope>
    <source>
        <strain evidence="5">CGMCC 1.12477</strain>
    </source>
</reference>
<organism evidence="4 5">
    <name type="scientific">Nocardioides aestuarii</name>
    <dbReference type="NCBI Taxonomy" id="252231"/>
    <lineage>
        <taxon>Bacteria</taxon>
        <taxon>Bacillati</taxon>
        <taxon>Actinomycetota</taxon>
        <taxon>Actinomycetes</taxon>
        <taxon>Propionibacteriales</taxon>
        <taxon>Nocardioidaceae</taxon>
        <taxon>Nocardioides</taxon>
    </lineage>
</organism>
<accession>A0ABW4TLW6</accession>
<comment type="caution">
    <text evidence="4">The sequence shown here is derived from an EMBL/GenBank/DDBJ whole genome shotgun (WGS) entry which is preliminary data.</text>
</comment>
<name>A0ABW4TLW6_9ACTN</name>
<dbReference type="Pfam" id="PF08327">
    <property type="entry name" value="AHSA1"/>
    <property type="match status" value="1"/>
</dbReference>
<feature type="region of interest" description="Disordered" evidence="2">
    <location>
        <begin position="149"/>
        <end position="169"/>
    </location>
</feature>
<proteinExistence type="inferred from homology"/>
<comment type="similarity">
    <text evidence="1">Belongs to the AHA1 family.</text>
</comment>
<protein>
    <submittedName>
        <fullName evidence="4">SRPBCC domain-containing protein</fullName>
    </submittedName>
</protein>
<gene>
    <name evidence="4" type="ORF">ACFSDE_12875</name>
</gene>
<evidence type="ECO:0000313" key="5">
    <source>
        <dbReference type="Proteomes" id="UP001597351"/>
    </source>
</evidence>
<sequence length="311" mass="34152">MAITTHVYQIHIAADVDTVWAAITQSEWTRDYFHGTHYAEGPAPGARFRTVTADGGDAIDGVVEEMTPPADGRPGRFVQTWHVLYDAAMAAEPPGRVEWTVERAGEGLTRVRLVHGDLASSPLTWANVKDGWVWVLDALKSVIETGRSLPRADVEPEDEEPAEGDWHRRQGVGANNAAFELLEADRGPVEDEELLRLAYTAAYHWQRARGRAPENDVRADYLVSRALVATGQADRGLLVADRALARCEAEGITDFDLAYVLEARSRALHALGRPDDAAADWDRARAVDVADPEDREILAADLSRADPRTSS</sequence>
<dbReference type="Proteomes" id="UP001597351">
    <property type="component" value="Unassembled WGS sequence"/>
</dbReference>
<dbReference type="SUPFAM" id="SSF48452">
    <property type="entry name" value="TPR-like"/>
    <property type="match status" value="1"/>
</dbReference>